<feature type="transmembrane region" description="Helical" evidence="1">
    <location>
        <begin position="44"/>
        <end position="63"/>
    </location>
</feature>
<reference evidence="2" key="1">
    <citation type="journal article" date="2017" name="Parasit. Vectors">
        <title>Sialotranscriptomics of Rhipicephalus zambeziensis reveals intricate expression profiles of secretory proteins and suggests tight temporal transcriptional regulation during blood-feeding.</title>
        <authorList>
            <person name="de Castro M.H."/>
            <person name="de Klerk D."/>
            <person name="Pienaar R."/>
            <person name="Rees D.J.G."/>
            <person name="Mans B.J."/>
        </authorList>
    </citation>
    <scope>NUCLEOTIDE SEQUENCE</scope>
    <source>
        <tissue evidence="2">Salivary glands</tissue>
    </source>
</reference>
<keyword evidence="1" id="KW-0472">Membrane</keyword>
<dbReference type="AlphaFoldDB" id="A0A224YI79"/>
<sequence length="111" mass="12508">MHLTEDLNVWSRQSRVFFCMAEVLASPVSFLPCTPLAQDFALEALMSTFLLTGACACIFSFFSDGGQHAHCRRDRTYLFLSASISRAVHEQTGEMMNDDVCVLLYSFTSFF</sequence>
<keyword evidence="1" id="KW-0812">Transmembrane</keyword>
<proteinExistence type="predicted"/>
<evidence type="ECO:0000256" key="1">
    <source>
        <dbReference type="SAM" id="Phobius"/>
    </source>
</evidence>
<organism evidence="2">
    <name type="scientific">Rhipicephalus zambeziensis</name>
    <dbReference type="NCBI Taxonomy" id="60191"/>
    <lineage>
        <taxon>Eukaryota</taxon>
        <taxon>Metazoa</taxon>
        <taxon>Ecdysozoa</taxon>
        <taxon>Arthropoda</taxon>
        <taxon>Chelicerata</taxon>
        <taxon>Arachnida</taxon>
        <taxon>Acari</taxon>
        <taxon>Parasitiformes</taxon>
        <taxon>Ixodida</taxon>
        <taxon>Ixodoidea</taxon>
        <taxon>Ixodidae</taxon>
        <taxon>Rhipicephalinae</taxon>
        <taxon>Rhipicephalus</taxon>
        <taxon>Rhipicephalus</taxon>
    </lineage>
</organism>
<keyword evidence="1" id="KW-1133">Transmembrane helix</keyword>
<evidence type="ECO:0000313" key="2">
    <source>
        <dbReference type="EMBL" id="MAA13532.1"/>
    </source>
</evidence>
<dbReference type="EMBL" id="GFPF01002386">
    <property type="protein sequence ID" value="MAA13532.1"/>
    <property type="molecule type" value="Transcribed_RNA"/>
</dbReference>
<name>A0A224YI79_9ACAR</name>
<protein>
    <submittedName>
        <fullName evidence="2">Uncharacterized protein</fullName>
    </submittedName>
</protein>
<accession>A0A224YI79</accession>